<keyword evidence="2" id="KW-1185">Reference proteome</keyword>
<dbReference type="RefSeq" id="XP_002341542.1">
    <property type="nucleotide sequence ID" value="XM_002341501.1"/>
</dbReference>
<accession>B8LVM5</accession>
<evidence type="ECO:0000313" key="2">
    <source>
        <dbReference type="Proteomes" id="UP000001745"/>
    </source>
</evidence>
<name>B8LVM5_TALSN</name>
<dbReference type="Proteomes" id="UP000001745">
    <property type="component" value="Unassembled WGS sequence"/>
</dbReference>
<dbReference type="VEuPathDB" id="FungiDB:TSTA_075270"/>
<dbReference type="GeneID" id="8102349"/>
<organism evidence="1 2">
    <name type="scientific">Talaromyces stipitatus (strain ATCC 10500 / CBS 375.48 / QM 6759 / NRRL 1006)</name>
    <name type="common">Penicillium stipitatum</name>
    <dbReference type="NCBI Taxonomy" id="441959"/>
    <lineage>
        <taxon>Eukaryota</taxon>
        <taxon>Fungi</taxon>
        <taxon>Dikarya</taxon>
        <taxon>Ascomycota</taxon>
        <taxon>Pezizomycotina</taxon>
        <taxon>Eurotiomycetes</taxon>
        <taxon>Eurotiomycetidae</taxon>
        <taxon>Eurotiales</taxon>
        <taxon>Trichocomaceae</taxon>
        <taxon>Talaromyces</taxon>
        <taxon>Talaromyces sect. Talaromyces</taxon>
    </lineage>
</organism>
<gene>
    <name evidence="1" type="ORF">TSTA_075270</name>
</gene>
<sequence>MVSYPISSKGKQPAKPVAIRLAKTKATVSDSWDDDLSDDEEDNCVSRTGDNAVLDGQGLLQVLQAFKMLQVEFNKKHKAMWA</sequence>
<proteinExistence type="predicted"/>
<dbReference type="HOGENOM" id="CLU_2559860_0_0_1"/>
<dbReference type="AlphaFoldDB" id="B8LVM5"/>
<dbReference type="EMBL" id="EQ962652">
    <property type="protein sequence ID" value="EED24155.1"/>
    <property type="molecule type" value="Genomic_DNA"/>
</dbReference>
<dbReference type="InParanoid" id="B8LVM5"/>
<reference evidence="2" key="1">
    <citation type="journal article" date="2015" name="Genome Announc.">
        <title>Genome sequence of the AIDS-associated pathogen Penicillium marneffei (ATCC18224) and its near taxonomic relative Talaromyces stipitatus (ATCC10500).</title>
        <authorList>
            <person name="Nierman W.C."/>
            <person name="Fedorova-Abrams N.D."/>
            <person name="Andrianopoulos A."/>
        </authorList>
    </citation>
    <scope>NUCLEOTIDE SEQUENCE [LARGE SCALE GENOMIC DNA]</scope>
    <source>
        <strain evidence="2">ATCC 10500 / CBS 375.48 / QM 6759 / NRRL 1006</strain>
    </source>
</reference>
<evidence type="ECO:0000313" key="1">
    <source>
        <dbReference type="EMBL" id="EED24155.1"/>
    </source>
</evidence>
<protein>
    <submittedName>
        <fullName evidence="1">Uncharacterized protein</fullName>
    </submittedName>
</protein>